<comment type="caution">
    <text evidence="2">The sequence shown here is derived from an EMBL/GenBank/DDBJ whole genome shotgun (WGS) entry which is preliminary data.</text>
</comment>
<reference evidence="2" key="1">
    <citation type="journal article" date="2014" name="Int. J. Syst. Evol. Microbiol.">
        <title>Complete genome sequence of Corynebacterium casei LMG S-19264T (=DSM 44701T), isolated from a smear-ripened cheese.</title>
        <authorList>
            <consortium name="US DOE Joint Genome Institute (JGI-PGF)"/>
            <person name="Walter F."/>
            <person name="Albersmeier A."/>
            <person name="Kalinowski J."/>
            <person name="Ruckert C."/>
        </authorList>
    </citation>
    <scope>NUCLEOTIDE SEQUENCE</scope>
    <source>
        <strain evidence="2">JCM 17820</strain>
    </source>
</reference>
<proteinExistence type="predicted"/>
<dbReference type="InterPro" id="IPR000086">
    <property type="entry name" value="NUDIX_hydrolase_dom"/>
</dbReference>
<dbReference type="AlphaFoldDB" id="A0A830GJW7"/>
<dbReference type="Gene3D" id="3.90.79.10">
    <property type="entry name" value="Nucleoside Triphosphate Pyrophosphohydrolase"/>
    <property type="match status" value="1"/>
</dbReference>
<evidence type="ECO:0000259" key="1">
    <source>
        <dbReference type="Pfam" id="PF00293"/>
    </source>
</evidence>
<dbReference type="Pfam" id="PF00293">
    <property type="entry name" value="NUDIX"/>
    <property type="match status" value="1"/>
</dbReference>
<protein>
    <recommendedName>
        <fullName evidence="1">Nudix hydrolase domain-containing protein</fullName>
    </recommendedName>
</protein>
<reference evidence="2" key="2">
    <citation type="submission" date="2020-09" db="EMBL/GenBank/DDBJ databases">
        <authorList>
            <person name="Sun Q."/>
            <person name="Ohkuma M."/>
        </authorList>
    </citation>
    <scope>NUCLEOTIDE SEQUENCE</scope>
    <source>
        <strain evidence="2">JCM 17820</strain>
    </source>
</reference>
<evidence type="ECO:0000313" key="2">
    <source>
        <dbReference type="EMBL" id="GGN87617.1"/>
    </source>
</evidence>
<name>A0A830GJW7_9EURY</name>
<dbReference type="EMBL" id="BMOU01000001">
    <property type="protein sequence ID" value="GGN87617.1"/>
    <property type="molecule type" value="Genomic_DNA"/>
</dbReference>
<feature type="domain" description="Nudix hydrolase" evidence="1">
    <location>
        <begin position="53"/>
        <end position="151"/>
    </location>
</feature>
<dbReference type="RefSeq" id="WP_188994487.1">
    <property type="nucleotide sequence ID" value="NZ_BMOU01000001.1"/>
</dbReference>
<keyword evidence="3" id="KW-1185">Reference proteome</keyword>
<gene>
    <name evidence="2" type="ORF">GCM10009030_06480</name>
</gene>
<accession>A0A830GJW7</accession>
<sequence>MTASDAAPTTGPIYDAESLRDRDDVTFHEETDTVDAATVDQLEKMDDMAPVGVRNGDGETLVMQVTETCDWKIPSASVGPNEDFAATAREWIETNAGYAVELTAVEGVWHYEAHSADGDRTAERYFVVFAASLQNDQSSGDGDAEGTEWLTELPADVVAVPGTDLFFE</sequence>
<dbReference type="Proteomes" id="UP000605784">
    <property type="component" value="Unassembled WGS sequence"/>
</dbReference>
<organism evidence="2 3">
    <name type="scientific">Haloarcula pellucida</name>
    <dbReference type="NCBI Taxonomy" id="1427151"/>
    <lineage>
        <taxon>Archaea</taxon>
        <taxon>Methanobacteriati</taxon>
        <taxon>Methanobacteriota</taxon>
        <taxon>Stenosarchaea group</taxon>
        <taxon>Halobacteria</taxon>
        <taxon>Halobacteriales</taxon>
        <taxon>Haloarculaceae</taxon>
        <taxon>Haloarcula</taxon>
    </lineage>
</organism>
<evidence type="ECO:0000313" key="3">
    <source>
        <dbReference type="Proteomes" id="UP000605784"/>
    </source>
</evidence>